<name>A0A9R0RCX0_TRITD</name>
<sequence>MEGLSSSIQRSDLPIAIEVDSAMVVAMITGGDMNRSAYASLVNEIRYLLTLRQSYITHVSRSQNKASDSLATFGRAQGRTLTWIGLGPPEVLELVATDCTEPVIEYNTLQFSQKKKKHL</sequence>
<dbReference type="GO" id="GO:0003676">
    <property type="term" value="F:nucleic acid binding"/>
    <property type="evidence" value="ECO:0007669"/>
    <property type="project" value="InterPro"/>
</dbReference>
<dbReference type="AlphaFoldDB" id="A0A9R0RCX0"/>
<dbReference type="Gramene" id="TRITD3Av1G041030.1">
    <property type="protein sequence ID" value="TRITD3Av1G041030.1"/>
    <property type="gene ID" value="TRITD3Av1G041030"/>
</dbReference>
<dbReference type="Gene3D" id="3.30.420.10">
    <property type="entry name" value="Ribonuclease H-like superfamily/Ribonuclease H"/>
    <property type="match status" value="1"/>
</dbReference>
<organism evidence="2 3">
    <name type="scientific">Triticum turgidum subsp. durum</name>
    <name type="common">Durum wheat</name>
    <name type="synonym">Triticum durum</name>
    <dbReference type="NCBI Taxonomy" id="4567"/>
    <lineage>
        <taxon>Eukaryota</taxon>
        <taxon>Viridiplantae</taxon>
        <taxon>Streptophyta</taxon>
        <taxon>Embryophyta</taxon>
        <taxon>Tracheophyta</taxon>
        <taxon>Spermatophyta</taxon>
        <taxon>Magnoliopsida</taxon>
        <taxon>Liliopsida</taxon>
        <taxon>Poales</taxon>
        <taxon>Poaceae</taxon>
        <taxon>BOP clade</taxon>
        <taxon>Pooideae</taxon>
        <taxon>Triticodae</taxon>
        <taxon>Triticeae</taxon>
        <taxon>Triticinae</taxon>
        <taxon>Triticum</taxon>
    </lineage>
</organism>
<evidence type="ECO:0000313" key="3">
    <source>
        <dbReference type="Proteomes" id="UP000324705"/>
    </source>
</evidence>
<keyword evidence="3" id="KW-1185">Reference proteome</keyword>
<dbReference type="GO" id="GO:0004523">
    <property type="term" value="F:RNA-DNA hybrid ribonuclease activity"/>
    <property type="evidence" value="ECO:0007669"/>
    <property type="project" value="InterPro"/>
</dbReference>
<dbReference type="CDD" id="cd06222">
    <property type="entry name" value="RNase_H_like"/>
    <property type="match status" value="1"/>
</dbReference>
<dbReference type="InterPro" id="IPR012337">
    <property type="entry name" value="RNaseH-like_sf"/>
</dbReference>
<protein>
    <recommendedName>
        <fullName evidence="1">RNase H type-1 domain-containing protein</fullName>
    </recommendedName>
</protein>
<reference evidence="2 3" key="1">
    <citation type="submission" date="2017-09" db="EMBL/GenBank/DDBJ databases">
        <authorList>
            <consortium name="International Durum Wheat Genome Sequencing Consortium (IDWGSC)"/>
            <person name="Milanesi L."/>
        </authorList>
    </citation>
    <scope>NUCLEOTIDE SEQUENCE [LARGE SCALE GENOMIC DNA]</scope>
    <source>
        <strain evidence="3">cv. Svevo</strain>
    </source>
</reference>
<feature type="domain" description="RNase H type-1" evidence="1">
    <location>
        <begin position="3"/>
        <end position="73"/>
    </location>
</feature>
<proteinExistence type="predicted"/>
<dbReference type="Proteomes" id="UP000324705">
    <property type="component" value="Chromosome 3A"/>
</dbReference>
<gene>
    <name evidence="2" type="ORF">TRITD_3Av1G041030</name>
</gene>
<evidence type="ECO:0000313" key="2">
    <source>
        <dbReference type="EMBL" id="VAH58153.1"/>
    </source>
</evidence>
<dbReference type="InterPro" id="IPR036397">
    <property type="entry name" value="RNaseH_sf"/>
</dbReference>
<dbReference type="InterPro" id="IPR002156">
    <property type="entry name" value="RNaseH_domain"/>
</dbReference>
<dbReference type="SUPFAM" id="SSF53098">
    <property type="entry name" value="Ribonuclease H-like"/>
    <property type="match status" value="1"/>
</dbReference>
<dbReference type="InterPro" id="IPR044730">
    <property type="entry name" value="RNase_H-like_dom_plant"/>
</dbReference>
<accession>A0A9R0RCX0</accession>
<dbReference type="Pfam" id="PF13456">
    <property type="entry name" value="RVT_3"/>
    <property type="match status" value="1"/>
</dbReference>
<evidence type="ECO:0000259" key="1">
    <source>
        <dbReference type="Pfam" id="PF13456"/>
    </source>
</evidence>
<dbReference type="EMBL" id="LT934115">
    <property type="protein sequence ID" value="VAH58153.1"/>
    <property type="molecule type" value="Genomic_DNA"/>
</dbReference>